<feature type="domain" description="DUF7755" evidence="2">
    <location>
        <begin position="115"/>
        <end position="262"/>
    </location>
</feature>
<dbReference type="EMBL" id="JABWDY010005112">
    <property type="protein sequence ID" value="KAF5204697.1"/>
    <property type="molecule type" value="Genomic_DNA"/>
</dbReference>
<dbReference type="OrthoDB" id="2018869at2759"/>
<keyword evidence="4" id="KW-1185">Reference proteome</keyword>
<accession>A0A7J6X6K3</accession>
<feature type="transmembrane region" description="Helical" evidence="1">
    <location>
        <begin position="304"/>
        <end position="321"/>
    </location>
</feature>
<keyword evidence="1" id="KW-0472">Membrane</keyword>
<keyword evidence="1" id="KW-0812">Transmembrane</keyword>
<dbReference type="Proteomes" id="UP000554482">
    <property type="component" value="Unassembled WGS sequence"/>
</dbReference>
<evidence type="ECO:0000313" key="4">
    <source>
        <dbReference type="Proteomes" id="UP000554482"/>
    </source>
</evidence>
<feature type="transmembrane region" description="Helical" evidence="1">
    <location>
        <begin position="408"/>
        <end position="427"/>
    </location>
</feature>
<feature type="transmembrane region" description="Helical" evidence="1">
    <location>
        <begin position="327"/>
        <end position="345"/>
    </location>
</feature>
<dbReference type="InterPro" id="IPR036392">
    <property type="entry name" value="PLAT/LH2_dom_sf"/>
</dbReference>
<dbReference type="SUPFAM" id="SSF49723">
    <property type="entry name" value="Lipase/lipooxygenase domain (PLAT/LH2 domain)"/>
    <property type="match status" value="1"/>
</dbReference>
<dbReference type="AlphaFoldDB" id="A0A7J6X6K3"/>
<dbReference type="Gene3D" id="2.60.60.20">
    <property type="entry name" value="PLAT/LH2 domain"/>
    <property type="match status" value="1"/>
</dbReference>
<evidence type="ECO:0000259" key="2">
    <source>
        <dbReference type="Pfam" id="PF24938"/>
    </source>
</evidence>
<organism evidence="3 4">
    <name type="scientific">Thalictrum thalictroides</name>
    <name type="common">Rue-anemone</name>
    <name type="synonym">Anemone thalictroides</name>
    <dbReference type="NCBI Taxonomy" id="46969"/>
    <lineage>
        <taxon>Eukaryota</taxon>
        <taxon>Viridiplantae</taxon>
        <taxon>Streptophyta</taxon>
        <taxon>Embryophyta</taxon>
        <taxon>Tracheophyta</taxon>
        <taxon>Spermatophyta</taxon>
        <taxon>Magnoliopsida</taxon>
        <taxon>Ranunculales</taxon>
        <taxon>Ranunculaceae</taxon>
        <taxon>Thalictroideae</taxon>
        <taxon>Thalictrum</taxon>
    </lineage>
</organism>
<dbReference type="PANTHER" id="PTHR36330">
    <property type="entry name" value="LIPASE/LIPOOXYGENASE, PLAT/LH2 FAMILY PROTEIN"/>
    <property type="match status" value="1"/>
</dbReference>
<gene>
    <name evidence="3" type="ORF">FRX31_005715</name>
</gene>
<proteinExistence type="predicted"/>
<dbReference type="Pfam" id="PF24938">
    <property type="entry name" value="DUF7755"/>
    <property type="match status" value="1"/>
</dbReference>
<reference evidence="3 4" key="1">
    <citation type="submission" date="2020-06" db="EMBL/GenBank/DDBJ databases">
        <title>Transcriptomic and genomic resources for Thalictrum thalictroides and T. hernandezii: Facilitating candidate gene discovery in an emerging model plant lineage.</title>
        <authorList>
            <person name="Arias T."/>
            <person name="Riano-Pachon D.M."/>
            <person name="Di Stilio V.S."/>
        </authorList>
    </citation>
    <scope>NUCLEOTIDE SEQUENCE [LARGE SCALE GENOMIC DNA]</scope>
    <source>
        <strain evidence="4">cv. WT478/WT964</strain>
        <tissue evidence="3">Leaves</tissue>
    </source>
</reference>
<name>A0A7J6X6K3_THATH</name>
<feature type="transmembrane region" description="Helical" evidence="1">
    <location>
        <begin position="381"/>
        <end position="402"/>
    </location>
</feature>
<keyword evidence="1" id="KW-1133">Transmembrane helix</keyword>
<dbReference type="InterPro" id="IPR056657">
    <property type="entry name" value="DUF7755"/>
</dbReference>
<evidence type="ECO:0000313" key="3">
    <source>
        <dbReference type="EMBL" id="KAF5204697.1"/>
    </source>
</evidence>
<evidence type="ECO:0000256" key="1">
    <source>
        <dbReference type="SAM" id="Phobius"/>
    </source>
</evidence>
<dbReference type="PANTHER" id="PTHR36330:SF2">
    <property type="entry name" value="LIPASE_LIPOOXYGENASE, PLAT_LH2 FAMILY PROTEIN"/>
    <property type="match status" value="1"/>
</dbReference>
<sequence length="437" mass="47682">MIYQIHNLCSINLLIVGVERLYLRNLVSLVHGCCSAGWPHPTRLSPKYPIYSIQTGRCCNHTRKPSVVNYSKAYDFQEFQDYARPLRLLPVTEPTICTDMSVEEMSTSLKENFHSVYVVKIYTSNVFGSGLNDLNTGVLLCLIDENGDSILQRISATPLENTVEGALPYLCFQRGSVNEFIFKGPKLGRIQALWIGLESGCWRLGGVSLTVVSGCQTPSYNTEDDSRVHHNRGLQYGFEAEDIPIGEGEDMSMVELKPCNVTEVDGVDLSNLTNTDLSESVSILNREVSNQESMEEYADLKISLLLYDFMLIFAGTSIAAISTGEKAALAFLTGGAGGFLYLLLLQKSVDELPAPASIAMNKEEGNLDQLLKQLKGPVSSLALAFALAGVAVKCGSGTTPIALTPQEILVGMIGFLVCKVAVLLAAFKPMQITLKEK</sequence>
<protein>
    <submittedName>
        <fullName evidence="3">Lipase/lipooxygenase, PLAT/LH2 family protein</fullName>
    </submittedName>
</protein>
<comment type="caution">
    <text evidence="3">The sequence shown here is derived from an EMBL/GenBank/DDBJ whole genome shotgun (WGS) entry which is preliminary data.</text>
</comment>